<proteinExistence type="predicted"/>
<reference evidence="1 2" key="1">
    <citation type="submission" date="2018-04" db="EMBL/GenBank/DDBJ databases">
        <title>The genome of golden apple snail Pomacea canaliculata provides insight into stress tolerance and invasive adaptation.</title>
        <authorList>
            <person name="Liu C."/>
            <person name="Liu B."/>
            <person name="Ren Y."/>
            <person name="Zhang Y."/>
            <person name="Wang H."/>
            <person name="Li S."/>
            <person name="Jiang F."/>
            <person name="Yin L."/>
            <person name="Zhang G."/>
            <person name="Qian W."/>
            <person name="Fan W."/>
        </authorList>
    </citation>
    <scope>NUCLEOTIDE SEQUENCE [LARGE SCALE GENOMIC DNA]</scope>
    <source>
        <strain evidence="1">SZHN2017</strain>
        <tissue evidence="1">Muscle</tissue>
    </source>
</reference>
<dbReference type="Proteomes" id="UP000245119">
    <property type="component" value="Linkage Group LG9"/>
</dbReference>
<organism evidence="1 2">
    <name type="scientific">Pomacea canaliculata</name>
    <name type="common">Golden apple snail</name>
    <dbReference type="NCBI Taxonomy" id="400727"/>
    <lineage>
        <taxon>Eukaryota</taxon>
        <taxon>Metazoa</taxon>
        <taxon>Spiralia</taxon>
        <taxon>Lophotrochozoa</taxon>
        <taxon>Mollusca</taxon>
        <taxon>Gastropoda</taxon>
        <taxon>Caenogastropoda</taxon>
        <taxon>Architaenioglossa</taxon>
        <taxon>Ampullarioidea</taxon>
        <taxon>Ampullariidae</taxon>
        <taxon>Pomacea</taxon>
    </lineage>
</organism>
<sequence>MESLRHYNSSKSSQADADQGAIYIVLTGCFHPSQPLNGWVRIAVRDSRLVYAELLRYNTIASPLLPSHREKEEKPQSRFN</sequence>
<protein>
    <submittedName>
        <fullName evidence="1">Uncharacterized protein</fullName>
    </submittedName>
</protein>
<name>A0A2T7NTH4_POMCA</name>
<dbReference type="PROSITE" id="PS51257">
    <property type="entry name" value="PROKAR_LIPOPROTEIN"/>
    <property type="match status" value="1"/>
</dbReference>
<evidence type="ECO:0000313" key="1">
    <source>
        <dbReference type="EMBL" id="PVD24478.1"/>
    </source>
</evidence>
<dbReference type="AlphaFoldDB" id="A0A2T7NTH4"/>
<comment type="caution">
    <text evidence="1">The sequence shown here is derived from an EMBL/GenBank/DDBJ whole genome shotgun (WGS) entry which is preliminary data.</text>
</comment>
<evidence type="ECO:0000313" key="2">
    <source>
        <dbReference type="Proteomes" id="UP000245119"/>
    </source>
</evidence>
<keyword evidence="2" id="KW-1185">Reference proteome</keyword>
<gene>
    <name evidence="1" type="ORF">C0Q70_14961</name>
</gene>
<dbReference type="EMBL" id="PZQS01000009">
    <property type="protein sequence ID" value="PVD24478.1"/>
    <property type="molecule type" value="Genomic_DNA"/>
</dbReference>
<accession>A0A2T7NTH4</accession>